<evidence type="ECO:0000256" key="1">
    <source>
        <dbReference type="ARBA" id="ARBA00022705"/>
    </source>
</evidence>
<sequence>MKNGQKKAASSGGSLSAARMVPSGEVATTDYTVSLQSLQDEVSGRFAPKKALGMELSRVYEFLSFYRRADRVSQCGSYLDFGILPDGTKKLVKANFCRDRLCPMCNWRRSLKLYSQVSQVMDVLESEGYCFLFLTLTLRNCPWDELPTAIEDFLSGWRFMYHKAPIFRRAVCGTSRALEITVNHGARTYHPHLHVVLAVKPSYFKSKDYISQAQWTQLWRSCCDISYDPIVNIKRIKETSQGFKEISKYAVKGSDFLVGSPELMQRHVSNFLAGLSGRRLVGSTGVFKRVQRELCLDDPETGDLVVTDGQQLRDDVYCMMVRYGWCSGVYVRR</sequence>
<dbReference type="GO" id="GO:0003677">
    <property type="term" value="F:DNA binding"/>
    <property type="evidence" value="ECO:0007669"/>
    <property type="project" value="InterPro"/>
</dbReference>
<dbReference type="Pfam" id="PF01446">
    <property type="entry name" value="Rep_1"/>
    <property type="match status" value="1"/>
</dbReference>
<accession>A0A0H5QM90</accession>
<keyword evidence="1" id="KW-0235">DNA replication</keyword>
<protein>
    <recommendedName>
        <fullName evidence="3">Replication protein</fullName>
    </recommendedName>
</protein>
<reference evidence="2" key="2">
    <citation type="submission" date="2015-07" db="EMBL/GenBank/DDBJ databases">
        <title>Plasmids, circular viruses and viroids from rat gut.</title>
        <authorList>
            <person name="Jorgensen T.J."/>
            <person name="Hansen M.A."/>
            <person name="Xu Z."/>
            <person name="Tabak M.A."/>
            <person name="Sorensen S.J."/>
            <person name="Hansen L.H."/>
        </authorList>
    </citation>
    <scope>NUCLEOTIDE SEQUENCE</scope>
    <source>
        <plasmid evidence="2">pRGFK1320</plasmid>
    </source>
</reference>
<evidence type="ECO:0008006" key="3">
    <source>
        <dbReference type="Google" id="ProtNLM"/>
    </source>
</evidence>
<dbReference type="EMBL" id="LN853886">
    <property type="protein sequence ID" value="CRY96882.1"/>
    <property type="molecule type" value="Genomic_DNA"/>
</dbReference>
<dbReference type="InterPro" id="IPR000989">
    <property type="entry name" value="Rep"/>
</dbReference>
<keyword evidence="2" id="KW-0614">Plasmid</keyword>
<name>A0A0H5QM90_9ZZZZ</name>
<geneLocation type="plasmid" evidence="2">
    <name>pRGFK1320</name>
</geneLocation>
<proteinExistence type="predicted"/>
<organism evidence="2">
    <name type="scientific">uncultured prokaryote</name>
    <dbReference type="NCBI Taxonomy" id="198431"/>
    <lineage>
        <taxon>unclassified sequences</taxon>
        <taxon>environmental samples</taxon>
    </lineage>
</organism>
<reference evidence="2" key="1">
    <citation type="submission" date="2015-06" db="EMBL/GenBank/DDBJ databases">
        <authorList>
            <person name="Joergensen T."/>
        </authorList>
    </citation>
    <scope>NUCLEOTIDE SEQUENCE</scope>
    <source>
        <plasmid evidence="2">pRGFK1320</plasmid>
    </source>
</reference>
<dbReference type="GO" id="GO:0006260">
    <property type="term" value="P:DNA replication"/>
    <property type="evidence" value="ECO:0007669"/>
    <property type="project" value="UniProtKB-KW"/>
</dbReference>
<evidence type="ECO:0000313" key="2">
    <source>
        <dbReference type="EMBL" id="CRY96882.1"/>
    </source>
</evidence>
<dbReference type="AlphaFoldDB" id="A0A0H5QM90"/>